<dbReference type="EMBL" id="MPTW01000020">
    <property type="protein sequence ID" value="OME65262.1"/>
    <property type="molecule type" value="Genomic_DNA"/>
</dbReference>
<dbReference type="SUPFAM" id="SSF53448">
    <property type="entry name" value="Nucleotide-diphospho-sugar transferases"/>
    <property type="match status" value="1"/>
</dbReference>
<dbReference type="Gene3D" id="3.90.550.10">
    <property type="entry name" value="Spore Coat Polysaccharide Biosynthesis Protein SpsA, Chain A"/>
    <property type="match status" value="1"/>
</dbReference>
<evidence type="ECO:0000313" key="4">
    <source>
        <dbReference type="Proteomes" id="UP000187425"/>
    </source>
</evidence>
<dbReference type="RefSeq" id="WP_076286472.1">
    <property type="nucleotide sequence ID" value="NZ_MPTW01000020.1"/>
</dbReference>
<evidence type="ECO:0000313" key="3">
    <source>
        <dbReference type="EMBL" id="OME65262.1"/>
    </source>
</evidence>
<dbReference type="InterPro" id="IPR029044">
    <property type="entry name" value="Nucleotide-diphossugar_trans"/>
</dbReference>
<accession>A0A1R0ZA14</accession>
<dbReference type="PANTHER" id="PTHR22916">
    <property type="entry name" value="GLYCOSYLTRANSFERASE"/>
    <property type="match status" value="1"/>
</dbReference>
<dbReference type="Pfam" id="PF00535">
    <property type="entry name" value="Glycos_transf_2"/>
    <property type="match status" value="1"/>
</dbReference>
<dbReference type="OrthoDB" id="9810303at2"/>
<evidence type="ECO:0000259" key="2">
    <source>
        <dbReference type="Pfam" id="PF00535"/>
    </source>
</evidence>
<comment type="caution">
    <text evidence="3">The sequence shown here is derived from an EMBL/GenBank/DDBJ whole genome shotgun (WGS) entry which is preliminary data.</text>
</comment>
<feature type="domain" description="Glycosyltransferase 2-like" evidence="2">
    <location>
        <begin position="8"/>
        <end position="167"/>
    </location>
</feature>
<proteinExistence type="inferred from homology"/>
<dbReference type="CDD" id="cd00761">
    <property type="entry name" value="Glyco_tranf_GTA_type"/>
    <property type="match status" value="1"/>
</dbReference>
<comment type="similarity">
    <text evidence="1">Belongs to the glycosyltransferase 2 family.</text>
</comment>
<organism evidence="3 4">
    <name type="scientific">Paenibacillus odorifer</name>
    <dbReference type="NCBI Taxonomy" id="189426"/>
    <lineage>
        <taxon>Bacteria</taxon>
        <taxon>Bacillati</taxon>
        <taxon>Bacillota</taxon>
        <taxon>Bacilli</taxon>
        <taxon>Bacillales</taxon>
        <taxon>Paenibacillaceae</taxon>
        <taxon>Paenibacillus</taxon>
    </lineage>
</organism>
<sequence>MVENKRITVFTPTYNRAYILNRCYESLKRQTNKLFIWLIIDDGSTDDTEDLVNKWISEGLIEIKYYKQNNGGKQRAHNKGVELCNSELFICMDSDDFLVDNAIERFISTWDSIDDKKIISGIVALKGINKGMPIGTSMPQELKLAPLNDLYEKYGFKGDTALLFRTDILKRFPFFVAEGEKFIGEGYVYLQIDQLYNLFILNEIVYICEYLPDGYSSDVRKLTKDNPKSYMVLKRQATFFSKSFKTRFVNTIKYLIGCILSEEKHPLRNAPYKWIAIIAFPLASFLSWKWYR</sequence>
<dbReference type="Proteomes" id="UP000187425">
    <property type="component" value="Unassembled WGS sequence"/>
</dbReference>
<evidence type="ECO:0000256" key="1">
    <source>
        <dbReference type="ARBA" id="ARBA00006739"/>
    </source>
</evidence>
<reference evidence="3 4" key="1">
    <citation type="submission" date="2016-11" db="EMBL/GenBank/DDBJ databases">
        <title>Paenibacillus species isolates.</title>
        <authorList>
            <person name="Beno S.M."/>
        </authorList>
    </citation>
    <scope>NUCLEOTIDE SEQUENCE [LARGE SCALE GENOMIC DNA]</scope>
    <source>
        <strain evidence="3 4">FSL H7-0443</strain>
    </source>
</reference>
<dbReference type="InterPro" id="IPR001173">
    <property type="entry name" value="Glyco_trans_2-like"/>
</dbReference>
<dbReference type="AlphaFoldDB" id="A0A1R0ZA14"/>
<protein>
    <recommendedName>
        <fullName evidence="2">Glycosyltransferase 2-like domain-containing protein</fullName>
    </recommendedName>
</protein>
<gene>
    <name evidence="3" type="ORF">BSK65_25340</name>
</gene>
<name>A0A1R0ZA14_9BACL</name>